<name>C7M398_ACIFD</name>
<proteinExistence type="predicted"/>
<dbReference type="Proteomes" id="UP000000771">
    <property type="component" value="Chromosome"/>
</dbReference>
<dbReference type="HOGENOM" id="CLU_2217279_0_0_11"/>
<gene>
    <name evidence="1" type="ordered locus">Afer_0531</name>
</gene>
<dbReference type="AlphaFoldDB" id="C7M398"/>
<evidence type="ECO:0000313" key="2">
    <source>
        <dbReference type="Proteomes" id="UP000000771"/>
    </source>
</evidence>
<dbReference type="KEGG" id="afo:Afer_0531"/>
<organism evidence="1 2">
    <name type="scientific">Acidimicrobium ferrooxidans (strain DSM 10331 / JCM 15462 / NBRC 103882 / ICP)</name>
    <dbReference type="NCBI Taxonomy" id="525909"/>
    <lineage>
        <taxon>Bacteria</taxon>
        <taxon>Bacillati</taxon>
        <taxon>Actinomycetota</taxon>
        <taxon>Acidimicrobiia</taxon>
        <taxon>Acidimicrobiales</taxon>
        <taxon>Acidimicrobiaceae</taxon>
        <taxon>Acidimicrobium</taxon>
    </lineage>
</organism>
<reference evidence="1 2" key="1">
    <citation type="journal article" date="2009" name="Stand. Genomic Sci.">
        <title>Complete genome sequence of Acidimicrobium ferrooxidans type strain (ICP).</title>
        <authorList>
            <person name="Clum A."/>
            <person name="Nolan M."/>
            <person name="Lang E."/>
            <person name="Glavina Del Rio T."/>
            <person name="Tice H."/>
            <person name="Copeland A."/>
            <person name="Cheng J.F."/>
            <person name="Lucas S."/>
            <person name="Chen F."/>
            <person name="Bruce D."/>
            <person name="Goodwin L."/>
            <person name="Pitluck S."/>
            <person name="Ivanova N."/>
            <person name="Mavrommatis K."/>
            <person name="Mikhailova N."/>
            <person name="Pati A."/>
            <person name="Chen A."/>
            <person name="Palaniappan K."/>
            <person name="Goker M."/>
            <person name="Spring S."/>
            <person name="Land M."/>
            <person name="Hauser L."/>
            <person name="Chang Y.J."/>
            <person name="Jeffries C.C."/>
            <person name="Chain P."/>
            <person name="Bristow J."/>
            <person name="Eisen J.A."/>
            <person name="Markowitz V."/>
            <person name="Hugenholtz P."/>
            <person name="Kyrpides N.C."/>
            <person name="Klenk H.P."/>
            <person name="Lapidus A."/>
        </authorList>
    </citation>
    <scope>NUCLEOTIDE SEQUENCE [LARGE SCALE GENOMIC DNA]</scope>
    <source>
        <strain evidence="2">DSM 10331 / JCM 15462 / NBRC 103882 / ICP</strain>
    </source>
</reference>
<evidence type="ECO:0000313" key="1">
    <source>
        <dbReference type="EMBL" id="ACU53492.1"/>
    </source>
</evidence>
<protein>
    <submittedName>
        <fullName evidence="1">Uncharacterized protein</fullName>
    </submittedName>
</protein>
<sequence>MIAMAWLVNERGRVLGTLDAAGPVIWHTEDSHGLLISTPIALWSGLGELGDALALALDRNGLVRSTVRLHPWRPRLVVAPWRIVVLPRALWHDAPPSAGDRLEVRR</sequence>
<dbReference type="STRING" id="525909.Afer_0531"/>
<keyword evidence="2" id="KW-1185">Reference proteome</keyword>
<dbReference type="EMBL" id="CP001631">
    <property type="protein sequence ID" value="ACU53492.1"/>
    <property type="molecule type" value="Genomic_DNA"/>
</dbReference>
<accession>C7M398</accession>